<dbReference type="PANTHER" id="PTHR38107">
    <property type="match status" value="1"/>
</dbReference>
<dbReference type="GO" id="GO:0003796">
    <property type="term" value="F:lysozyme activity"/>
    <property type="evidence" value="ECO:0007669"/>
    <property type="project" value="UniProtKB-EC"/>
</dbReference>
<evidence type="ECO:0000256" key="1">
    <source>
        <dbReference type="ARBA" id="ARBA00000632"/>
    </source>
</evidence>
<dbReference type="OrthoDB" id="5327667at2"/>
<keyword evidence="3 6" id="KW-0081">Bacteriolytic enzyme</keyword>
<dbReference type="InterPro" id="IPR002196">
    <property type="entry name" value="Glyco_hydro_24"/>
</dbReference>
<evidence type="ECO:0000256" key="2">
    <source>
        <dbReference type="ARBA" id="ARBA00022529"/>
    </source>
</evidence>
<reference evidence="7 8" key="2">
    <citation type="submission" date="2019-09" db="EMBL/GenBank/DDBJ databases">
        <authorList>
            <person name="Jin C."/>
        </authorList>
    </citation>
    <scope>NUCLEOTIDE SEQUENCE [LARGE SCALE GENOMIC DNA]</scope>
    <source>
        <strain evidence="7 8">BN140002</strain>
    </source>
</reference>
<protein>
    <recommendedName>
        <fullName evidence="6">Lysozyme</fullName>
        <ecNumber evidence="6">3.2.1.17</ecNumber>
    </recommendedName>
</protein>
<gene>
    <name evidence="7" type="ORF">F0L46_08200</name>
</gene>
<name>A0A5B2VH29_9HYPH</name>
<keyword evidence="4 6" id="KW-0378">Hydrolase</keyword>
<dbReference type="PANTHER" id="PTHR38107:SF3">
    <property type="entry name" value="LYSOZYME RRRD-RELATED"/>
    <property type="match status" value="1"/>
</dbReference>
<dbReference type="AlphaFoldDB" id="A0A5B2VH29"/>
<dbReference type="CDD" id="cd16900">
    <property type="entry name" value="endolysin_R21-like"/>
    <property type="match status" value="1"/>
</dbReference>
<dbReference type="EMBL" id="VUOA01000018">
    <property type="protein sequence ID" value="KAA2237652.1"/>
    <property type="molecule type" value="Genomic_DNA"/>
</dbReference>
<dbReference type="EC" id="3.2.1.17" evidence="6"/>
<dbReference type="GO" id="GO:0016998">
    <property type="term" value="P:cell wall macromolecule catabolic process"/>
    <property type="evidence" value="ECO:0007669"/>
    <property type="project" value="InterPro"/>
</dbReference>
<dbReference type="InterPro" id="IPR023346">
    <property type="entry name" value="Lysozyme-like_dom_sf"/>
</dbReference>
<evidence type="ECO:0000256" key="4">
    <source>
        <dbReference type="ARBA" id="ARBA00022801"/>
    </source>
</evidence>
<comment type="catalytic activity">
    <reaction evidence="1 6">
        <text>Hydrolysis of (1-&gt;4)-beta-linkages between N-acetylmuramic acid and N-acetyl-D-glucosamine residues in a peptidoglycan and between N-acetyl-D-glucosamine residues in chitodextrins.</text>
        <dbReference type="EC" id="3.2.1.17"/>
    </reaction>
</comment>
<keyword evidence="8" id="KW-1185">Reference proteome</keyword>
<keyword evidence="5 6" id="KW-0326">Glycosidase</keyword>
<evidence type="ECO:0000256" key="3">
    <source>
        <dbReference type="ARBA" id="ARBA00022638"/>
    </source>
</evidence>
<proteinExistence type="inferred from homology"/>
<dbReference type="Proteomes" id="UP000323142">
    <property type="component" value="Unassembled WGS sequence"/>
</dbReference>
<accession>A0A5B2VH29</accession>
<dbReference type="HAMAP" id="MF_04110">
    <property type="entry name" value="ENDOLYSIN_T4"/>
    <property type="match status" value="1"/>
</dbReference>
<comment type="caution">
    <text evidence="7">The sequence shown here is derived from an EMBL/GenBank/DDBJ whole genome shotgun (WGS) entry which is preliminary data.</text>
</comment>
<reference evidence="7 8" key="1">
    <citation type="submission" date="2019-09" db="EMBL/GenBank/DDBJ databases">
        <title>Salinarimonas rosea gen. nov., sp. nov., a new member of the a-2 subgroup of the Proteobacteria.</title>
        <authorList>
            <person name="Liu J."/>
        </authorList>
    </citation>
    <scope>NUCLEOTIDE SEQUENCE [LARGE SCALE GENOMIC DNA]</scope>
    <source>
        <strain evidence="7 8">BN140002</strain>
    </source>
</reference>
<dbReference type="GO" id="GO:0009253">
    <property type="term" value="P:peptidoglycan catabolic process"/>
    <property type="evidence" value="ECO:0007669"/>
    <property type="project" value="InterPro"/>
</dbReference>
<dbReference type="InterPro" id="IPR051018">
    <property type="entry name" value="Bacteriophage_GH24"/>
</dbReference>
<dbReference type="InterPro" id="IPR034690">
    <property type="entry name" value="Endolysin_T4_type"/>
</dbReference>
<dbReference type="Gene3D" id="1.10.530.40">
    <property type="match status" value="1"/>
</dbReference>
<evidence type="ECO:0000256" key="5">
    <source>
        <dbReference type="ARBA" id="ARBA00023295"/>
    </source>
</evidence>
<evidence type="ECO:0000313" key="8">
    <source>
        <dbReference type="Proteomes" id="UP000323142"/>
    </source>
</evidence>
<organism evidence="7 8">
    <name type="scientific">Salinarimonas soli</name>
    <dbReference type="NCBI Taxonomy" id="1638099"/>
    <lineage>
        <taxon>Bacteria</taxon>
        <taxon>Pseudomonadati</taxon>
        <taxon>Pseudomonadota</taxon>
        <taxon>Alphaproteobacteria</taxon>
        <taxon>Hyphomicrobiales</taxon>
        <taxon>Salinarimonadaceae</taxon>
        <taxon>Salinarimonas</taxon>
    </lineage>
</organism>
<dbReference type="SUPFAM" id="SSF53955">
    <property type="entry name" value="Lysozyme-like"/>
    <property type="match status" value="1"/>
</dbReference>
<dbReference type="RefSeq" id="WP_149816590.1">
    <property type="nucleotide sequence ID" value="NZ_VUOA01000018.1"/>
</dbReference>
<evidence type="ECO:0000256" key="6">
    <source>
        <dbReference type="RuleBase" id="RU003788"/>
    </source>
</evidence>
<dbReference type="GO" id="GO:0031640">
    <property type="term" value="P:killing of cells of another organism"/>
    <property type="evidence" value="ECO:0007669"/>
    <property type="project" value="UniProtKB-KW"/>
</dbReference>
<dbReference type="GO" id="GO:0042742">
    <property type="term" value="P:defense response to bacterium"/>
    <property type="evidence" value="ECO:0007669"/>
    <property type="project" value="UniProtKB-KW"/>
</dbReference>
<dbReference type="Pfam" id="PF00959">
    <property type="entry name" value="Phage_lysozyme"/>
    <property type="match status" value="1"/>
</dbReference>
<keyword evidence="2 6" id="KW-0929">Antimicrobial</keyword>
<sequence length="154" mass="17100">MSTTKKRSAAAVVACMTFTGGWEGMQRYAYPDPATKGHPWTICFGETEGVKKGDVRTLEQCKEGLRRGIEERYGAAVDACTAVELPDRRWVAFTSFAWNLGPARYCKSIAPLVNAGQTREACDKLLRFDTAAGIRMRGLTRRRAAERELCMADL</sequence>
<evidence type="ECO:0000313" key="7">
    <source>
        <dbReference type="EMBL" id="KAA2237652.1"/>
    </source>
</evidence>
<comment type="similarity">
    <text evidence="6">Belongs to the glycosyl hydrolase 24 family.</text>
</comment>
<dbReference type="InterPro" id="IPR023347">
    <property type="entry name" value="Lysozyme_dom_sf"/>
</dbReference>